<reference evidence="3" key="1">
    <citation type="submission" date="2013-03" db="EMBL/GenBank/DDBJ databases">
        <title>The Genome Sequence of Anopheles minimus MINIMUS1.</title>
        <authorList>
            <consortium name="The Broad Institute Genomics Platform"/>
            <person name="Neafsey D.E."/>
            <person name="Walton C."/>
            <person name="Walker B."/>
            <person name="Young S.K."/>
            <person name="Zeng Q."/>
            <person name="Gargeya S."/>
            <person name="Fitzgerald M."/>
            <person name="Haas B."/>
            <person name="Abouelleil A."/>
            <person name="Allen A.W."/>
            <person name="Alvarado L."/>
            <person name="Arachchi H.M."/>
            <person name="Berlin A.M."/>
            <person name="Chapman S.B."/>
            <person name="Gainer-Dewar J."/>
            <person name="Goldberg J."/>
            <person name="Griggs A."/>
            <person name="Gujja S."/>
            <person name="Hansen M."/>
            <person name="Howarth C."/>
            <person name="Imamovic A."/>
            <person name="Ireland A."/>
            <person name="Larimer J."/>
            <person name="McCowan C."/>
            <person name="Murphy C."/>
            <person name="Pearson M."/>
            <person name="Poon T.W."/>
            <person name="Priest M."/>
            <person name="Roberts A."/>
            <person name="Saif S."/>
            <person name="Shea T."/>
            <person name="Sisk P."/>
            <person name="Sykes S."/>
            <person name="Wortman J."/>
            <person name="Nusbaum C."/>
            <person name="Birren B."/>
        </authorList>
    </citation>
    <scope>NUCLEOTIDE SEQUENCE [LARGE SCALE GENOMIC DNA]</scope>
    <source>
        <strain evidence="3">MINIMUS1</strain>
    </source>
</reference>
<evidence type="ECO:0000313" key="3">
    <source>
        <dbReference type="Proteomes" id="UP000075920"/>
    </source>
</evidence>
<organism evidence="2 3">
    <name type="scientific">Anopheles minimus</name>
    <dbReference type="NCBI Taxonomy" id="112268"/>
    <lineage>
        <taxon>Eukaryota</taxon>
        <taxon>Metazoa</taxon>
        <taxon>Ecdysozoa</taxon>
        <taxon>Arthropoda</taxon>
        <taxon>Hexapoda</taxon>
        <taxon>Insecta</taxon>
        <taxon>Pterygota</taxon>
        <taxon>Neoptera</taxon>
        <taxon>Endopterygota</taxon>
        <taxon>Diptera</taxon>
        <taxon>Nematocera</taxon>
        <taxon>Culicoidea</taxon>
        <taxon>Culicidae</taxon>
        <taxon>Anophelinae</taxon>
        <taxon>Anopheles</taxon>
    </lineage>
</organism>
<proteinExistence type="predicted"/>
<dbReference type="Proteomes" id="UP000075920">
    <property type="component" value="Unassembled WGS sequence"/>
</dbReference>
<sequence length="91" mass="9840">MTPGNENCYSGWRPRGEHGSTLKPNPALQTRLMGSGPGSSVQLAGAHQCSVCKVRALVDACNLHVTVHKLKGGKIKENINLYREAGEQKKE</sequence>
<dbReference type="VEuPathDB" id="VectorBase:AMIN002969"/>
<feature type="region of interest" description="Disordered" evidence="1">
    <location>
        <begin position="1"/>
        <end position="39"/>
    </location>
</feature>
<dbReference type="EnsemblMetazoa" id="AMIN002969-RA">
    <property type="protein sequence ID" value="AMIN002969-PA"/>
    <property type="gene ID" value="AMIN002969"/>
</dbReference>
<dbReference type="AlphaFoldDB" id="A0A182VY20"/>
<evidence type="ECO:0000256" key="1">
    <source>
        <dbReference type="SAM" id="MobiDB-lite"/>
    </source>
</evidence>
<protein>
    <submittedName>
        <fullName evidence="2">Uncharacterized protein</fullName>
    </submittedName>
</protein>
<accession>A0A182VY20</accession>
<name>A0A182VY20_9DIPT</name>
<keyword evidence="3" id="KW-1185">Reference proteome</keyword>
<reference evidence="2" key="2">
    <citation type="submission" date="2020-05" db="UniProtKB">
        <authorList>
            <consortium name="EnsemblMetazoa"/>
        </authorList>
    </citation>
    <scope>IDENTIFICATION</scope>
    <source>
        <strain evidence="2">MINIMUS1</strain>
    </source>
</reference>
<evidence type="ECO:0000313" key="2">
    <source>
        <dbReference type="EnsemblMetazoa" id="AMIN002969-PA"/>
    </source>
</evidence>